<dbReference type="GO" id="GO:0006207">
    <property type="term" value="P:'de novo' pyrimidine nucleobase biosynthetic process"/>
    <property type="evidence" value="ECO:0007669"/>
    <property type="project" value="TreeGrafter"/>
</dbReference>
<dbReference type="GO" id="GO:0004152">
    <property type="term" value="F:dihydroorotate dehydrogenase activity"/>
    <property type="evidence" value="ECO:0007669"/>
    <property type="project" value="InterPro"/>
</dbReference>
<keyword evidence="10" id="KW-1185">Reference proteome</keyword>
<dbReference type="Pfam" id="PF01180">
    <property type="entry name" value="DHO_dh"/>
    <property type="match status" value="1"/>
</dbReference>
<dbReference type="InterPro" id="IPR012135">
    <property type="entry name" value="Dihydroorotate_DH_1_2"/>
</dbReference>
<sequence>MPLFPASPARGCVPVLNSACPWASSEEDLRALWECEWTSAVTTRTTTLHGFPDDPSKHQVAFFGSDAQSSANSFGYSPFPLSTYVSWLRPLVLSTPPAKRKQLIVSITGTLSETAALLAQLRDFAAELDTVLAVEFNASCPNLGHLGHAPPAYVEDELQQFLALLAEHASDSLKVGVKLPPYTYDEQFAAVGRALSSVGDPHAKEHPISFLTATNTLGQGLVFGSQMAAVPSCAVAQQPPKQEMFALPGGSGGLAGAAIHHTSLGNVYRLSRLLRDEGVQDRRLRSISLIGVGGASDAESVERFRLAGADAVACATALGREGVRVFEKMAGGRAPMRVKL</sequence>
<comment type="cofactor">
    <cofactor evidence="1">
        <name>FMN</name>
        <dbReference type="ChEBI" id="CHEBI:58210"/>
    </cofactor>
</comment>
<dbReference type="PANTHER" id="PTHR48109">
    <property type="entry name" value="DIHYDROOROTATE DEHYDROGENASE (QUINONE), MITOCHONDRIAL-RELATED"/>
    <property type="match status" value="1"/>
</dbReference>
<reference evidence="9 10" key="1">
    <citation type="submission" date="2021-12" db="EMBL/GenBank/DDBJ databases">
        <title>High titer production of polyol ester of fatty acids by Rhodotorula paludigena BS15 towards product separation-free biomass refinery.</title>
        <authorList>
            <person name="Mano J."/>
            <person name="Ono H."/>
            <person name="Tanaka T."/>
            <person name="Naito K."/>
            <person name="Sushida H."/>
            <person name="Ike M."/>
            <person name="Tokuyasu K."/>
            <person name="Kitaoka M."/>
        </authorList>
    </citation>
    <scope>NUCLEOTIDE SEQUENCE [LARGE SCALE GENOMIC DNA]</scope>
    <source>
        <strain evidence="9 10">BS15</strain>
    </source>
</reference>
<feature type="domain" description="Dihydroorotate dehydrogenase catalytic" evidence="8">
    <location>
        <begin position="70"/>
        <end position="329"/>
    </location>
</feature>
<dbReference type="GO" id="GO:0006222">
    <property type="term" value="P:UMP biosynthetic process"/>
    <property type="evidence" value="ECO:0007669"/>
    <property type="project" value="InterPro"/>
</dbReference>
<dbReference type="AlphaFoldDB" id="A0AAV5GKL3"/>
<organism evidence="9 10">
    <name type="scientific">Rhodotorula paludigena</name>
    <dbReference type="NCBI Taxonomy" id="86838"/>
    <lineage>
        <taxon>Eukaryota</taxon>
        <taxon>Fungi</taxon>
        <taxon>Dikarya</taxon>
        <taxon>Basidiomycota</taxon>
        <taxon>Pucciniomycotina</taxon>
        <taxon>Microbotryomycetes</taxon>
        <taxon>Sporidiobolales</taxon>
        <taxon>Sporidiobolaceae</taxon>
        <taxon>Rhodotorula</taxon>
    </lineage>
</organism>
<dbReference type="InterPro" id="IPR013785">
    <property type="entry name" value="Aldolase_TIM"/>
</dbReference>
<evidence type="ECO:0000256" key="4">
    <source>
        <dbReference type="ARBA" id="ARBA00022643"/>
    </source>
</evidence>
<keyword evidence="5" id="KW-0665">Pyrimidine biosynthesis</keyword>
<evidence type="ECO:0000313" key="9">
    <source>
        <dbReference type="EMBL" id="GJN90748.1"/>
    </source>
</evidence>
<comment type="pathway">
    <text evidence="2">Pyrimidine metabolism; UMP biosynthesis via de novo pathway.</text>
</comment>
<dbReference type="Gene3D" id="3.20.20.70">
    <property type="entry name" value="Aldolase class I"/>
    <property type="match status" value="1"/>
</dbReference>
<evidence type="ECO:0000256" key="6">
    <source>
        <dbReference type="ARBA" id="ARBA00023002"/>
    </source>
</evidence>
<evidence type="ECO:0000256" key="7">
    <source>
        <dbReference type="ARBA" id="ARBA00031623"/>
    </source>
</evidence>
<dbReference type="Proteomes" id="UP001342314">
    <property type="component" value="Unassembled WGS sequence"/>
</dbReference>
<protein>
    <recommendedName>
        <fullName evidence="7">Dihydroorotate oxidase</fullName>
    </recommendedName>
</protein>
<dbReference type="GO" id="GO:0005737">
    <property type="term" value="C:cytoplasm"/>
    <property type="evidence" value="ECO:0007669"/>
    <property type="project" value="InterPro"/>
</dbReference>
<keyword evidence="3" id="KW-0285">Flavoprotein</keyword>
<comment type="caution">
    <text evidence="9">The sequence shown here is derived from an EMBL/GenBank/DDBJ whole genome shotgun (WGS) entry which is preliminary data.</text>
</comment>
<gene>
    <name evidence="9" type="ORF">Rhopal_003762-T1</name>
</gene>
<dbReference type="Gene3D" id="2.30.26.10">
    <property type="entry name" value="Dihydroorotate Dehydrogenase A, chain A, domain 2"/>
    <property type="match status" value="1"/>
</dbReference>
<evidence type="ECO:0000256" key="1">
    <source>
        <dbReference type="ARBA" id="ARBA00001917"/>
    </source>
</evidence>
<evidence type="ECO:0000259" key="8">
    <source>
        <dbReference type="Pfam" id="PF01180"/>
    </source>
</evidence>
<dbReference type="EMBL" id="BQKY01000007">
    <property type="protein sequence ID" value="GJN90748.1"/>
    <property type="molecule type" value="Genomic_DNA"/>
</dbReference>
<keyword evidence="6" id="KW-0560">Oxidoreductase</keyword>
<dbReference type="PANTHER" id="PTHR48109:SF1">
    <property type="entry name" value="DIHYDROOROTATE DEHYDROGENASE (FUMARATE)"/>
    <property type="match status" value="1"/>
</dbReference>
<dbReference type="SUPFAM" id="SSF51395">
    <property type="entry name" value="FMN-linked oxidoreductases"/>
    <property type="match status" value="1"/>
</dbReference>
<keyword evidence="4" id="KW-0288">FMN</keyword>
<evidence type="ECO:0000256" key="5">
    <source>
        <dbReference type="ARBA" id="ARBA00022975"/>
    </source>
</evidence>
<dbReference type="PIRSF" id="PIRSF000164">
    <property type="entry name" value="DHO_oxidase"/>
    <property type="match status" value="1"/>
</dbReference>
<evidence type="ECO:0000256" key="2">
    <source>
        <dbReference type="ARBA" id="ARBA00004725"/>
    </source>
</evidence>
<name>A0AAV5GKL3_9BASI</name>
<evidence type="ECO:0000313" key="10">
    <source>
        <dbReference type="Proteomes" id="UP001342314"/>
    </source>
</evidence>
<proteinExistence type="predicted"/>
<accession>A0AAV5GKL3</accession>
<dbReference type="InterPro" id="IPR023359">
    <property type="entry name" value="Dihydro_DH_chainA_dom2"/>
</dbReference>
<dbReference type="InterPro" id="IPR005720">
    <property type="entry name" value="Dihydroorotate_DH_cat"/>
</dbReference>
<evidence type="ECO:0000256" key="3">
    <source>
        <dbReference type="ARBA" id="ARBA00022630"/>
    </source>
</evidence>
<dbReference type="InterPro" id="IPR050074">
    <property type="entry name" value="DHO_dehydrogenase"/>
</dbReference>